<feature type="compositionally biased region" description="Polar residues" evidence="1">
    <location>
        <begin position="92"/>
        <end position="110"/>
    </location>
</feature>
<comment type="caution">
    <text evidence="3">The sequence shown here is derived from an EMBL/GenBank/DDBJ whole genome shotgun (WGS) entry which is preliminary data.</text>
</comment>
<feature type="domain" description="SET" evidence="2">
    <location>
        <begin position="745"/>
        <end position="870"/>
    </location>
</feature>
<dbReference type="RefSeq" id="XP_001610397.1">
    <property type="nucleotide sequence ID" value="XM_001610347.1"/>
</dbReference>
<reference evidence="3 4" key="1">
    <citation type="journal article" date="2007" name="PLoS Pathog.">
        <title>Genome sequence of Babesia bovis and comparative analysis of apicomplexan hemoprotozoa.</title>
        <authorList>
            <person name="Brayton K.A."/>
            <person name="Lau A.O.T."/>
            <person name="Herndon D.R."/>
            <person name="Hannick L."/>
            <person name="Kappmeyer L.S."/>
            <person name="Berens S.J."/>
            <person name="Bidwell S.L."/>
            <person name="Brown W.C."/>
            <person name="Crabtree J."/>
            <person name="Fadrosh D."/>
            <person name="Feldblum T."/>
            <person name="Forberger H.A."/>
            <person name="Haas B.J."/>
            <person name="Howell J.M."/>
            <person name="Khouri H."/>
            <person name="Koo H."/>
            <person name="Mann D.J."/>
            <person name="Norimine J."/>
            <person name="Paulsen I.T."/>
            <person name="Radune D."/>
            <person name="Ren Q."/>
            <person name="Smith R.K. Jr."/>
            <person name="Suarez C.E."/>
            <person name="White O."/>
            <person name="Wortman J.R."/>
            <person name="Knowles D.P. Jr."/>
            <person name="McElwain T.F."/>
            <person name="Nene V.M."/>
        </authorList>
    </citation>
    <scope>NUCLEOTIDE SEQUENCE [LARGE SCALE GENOMIC DNA]</scope>
    <source>
        <strain evidence="3">T2Bo</strain>
    </source>
</reference>
<dbReference type="KEGG" id="bbo:BBOV_IV004680"/>
<dbReference type="SMART" id="SM00317">
    <property type="entry name" value="SET"/>
    <property type="match status" value="1"/>
</dbReference>
<dbReference type="STRING" id="5865.A7AQL0"/>
<accession>A7AQL0</accession>
<name>A7AQL0_BABBO</name>
<dbReference type="InterPro" id="IPR001214">
    <property type="entry name" value="SET_dom"/>
</dbReference>
<dbReference type="AlphaFoldDB" id="A7AQL0"/>
<dbReference type="SUPFAM" id="SSF82199">
    <property type="entry name" value="SET domain"/>
    <property type="match status" value="1"/>
</dbReference>
<dbReference type="EMBL" id="AAXT01000002">
    <property type="protein sequence ID" value="EDO06829.1"/>
    <property type="molecule type" value="Genomic_DNA"/>
</dbReference>
<feature type="region of interest" description="Disordered" evidence="1">
    <location>
        <begin position="375"/>
        <end position="402"/>
    </location>
</feature>
<dbReference type="OMA" id="CPNIFWN"/>
<organism evidence="3 4">
    <name type="scientific">Babesia bovis</name>
    <dbReference type="NCBI Taxonomy" id="5865"/>
    <lineage>
        <taxon>Eukaryota</taxon>
        <taxon>Sar</taxon>
        <taxon>Alveolata</taxon>
        <taxon>Apicomplexa</taxon>
        <taxon>Aconoidasida</taxon>
        <taxon>Piroplasmida</taxon>
        <taxon>Babesiidae</taxon>
        <taxon>Babesia</taxon>
    </lineage>
</organism>
<dbReference type="GO" id="GO:0042799">
    <property type="term" value="F:histone H4K20 methyltransferase activity"/>
    <property type="evidence" value="ECO:0007669"/>
    <property type="project" value="TreeGrafter"/>
</dbReference>
<evidence type="ECO:0000256" key="1">
    <source>
        <dbReference type="SAM" id="MobiDB-lite"/>
    </source>
</evidence>
<feature type="region of interest" description="Disordered" evidence="1">
    <location>
        <begin position="71"/>
        <end position="151"/>
    </location>
</feature>
<dbReference type="Gene3D" id="2.170.270.10">
    <property type="entry name" value="SET domain"/>
    <property type="match status" value="1"/>
</dbReference>
<dbReference type="InterPro" id="IPR051760">
    <property type="entry name" value="KMT5A"/>
</dbReference>
<dbReference type="GO" id="GO:0005700">
    <property type="term" value="C:polytene chromosome"/>
    <property type="evidence" value="ECO:0007669"/>
    <property type="project" value="TreeGrafter"/>
</dbReference>
<gene>
    <name evidence="3" type="ORF">BBOV_IV004680</name>
</gene>
<keyword evidence="4" id="KW-1185">Reference proteome</keyword>
<sequence>MVRTYFSKQQRCSAISSILSDSKESINDDYDFGSPSSSLLCSESSVNCTPFLIPPSSCTKVNIDKVDDSVVQTPKSGYDEVPSSYERPPSVVSDSLDSQVHQEISEQEMTSPKRKYKKKRRAVTLRSRSRRSGNKEVEADIGPRSNDATHTPLATRRSTRIAHDEETISASDRDAFTHISSFVRSSRYGQYNQKFKLFWLPDTEASSLMRIPSIAQLSKARERTAELLYIVFTPGGIDILQDVSDIIGVERRPFHTPFVKLYSYSLKSMYFKVVGHVINHCSTVKFDEDAFHAKVTDENERTNRRTTRRAPVDTADLGYSFYRSYLYGVDDDQNAMRVRLSLHKITDNGLDKRDESLEVFADNNSRKQLANGLSHNRTNATNGGKFVRHTTSTTSSVDSTYDSPSVPSMDLLNFDGGVSYEDTTTKVASSPNTQRVDGRRKRAGWEYEHVVDYNNDRPMHGLSTLLWTELKSLIGTTDTTQSRLCSDSTVNCRMEAMIKRNFEVYDSRQKLLTNDVNNDLFPVLETNVSSKAMFQIGTRIVNAGDILIIRFPSHYRGHPEEDTVKIYGTDTISRFFEKFTNSREEEPVDITIAIARYCPTVFWNLVLTGDYEGSLRTLVPHLFLTRSKRRRTIVNRDNTAVNNKASVSLGKSKDTSIFDNNFVMMQNLFEKDAQIKVDLIKKARLNQRMPSWKPTRQLISKRLNDGELISIMMDENGLLLRDISVLSDAQKMVIYREHLKRGFYAPVRLDYLPPKGRAVFSACDIRKDEFVVEYKGHIITEKAAKLRELKYDASRSDKGSYVFHFQVNGKKYGIDATEENIKFGPARLINHSRKNPNVVPKAMEINGCPRLFFVAKRNIQSGEELLIDYGERDPRIIKVNPWLLE</sequence>
<dbReference type="Pfam" id="PF00856">
    <property type="entry name" value="SET"/>
    <property type="match status" value="1"/>
</dbReference>
<dbReference type="PANTHER" id="PTHR46167:SF1">
    <property type="entry name" value="N-LYSINE METHYLTRANSFERASE KMT5A"/>
    <property type="match status" value="1"/>
</dbReference>
<reference evidence="4" key="3">
    <citation type="journal article" date="2021" name="Int. J. Parasitol.">
        <title>Comparative analysis of gene expression between Babesia bovis blood stages and kinetes allowed by improved genome annotation.</title>
        <authorList>
            <person name="Ueti M.W."/>
            <person name="Johnson W.C."/>
            <person name="Kappmeyer L.S."/>
            <person name="Herndon D.R."/>
            <person name="Mousel M.R."/>
            <person name="Reif K.E."/>
            <person name="Taus N.S."/>
            <person name="Ifeonu O.O."/>
            <person name="Silva J.C."/>
            <person name="Suarez C.E."/>
            <person name="Brayton K.A."/>
        </authorList>
    </citation>
    <scope>NUCLEOTIDE SEQUENCE [LARGE SCALE GENOMIC DNA]</scope>
</reference>
<dbReference type="GO" id="GO:0005634">
    <property type="term" value="C:nucleus"/>
    <property type="evidence" value="ECO:0007669"/>
    <property type="project" value="TreeGrafter"/>
</dbReference>
<dbReference type="Proteomes" id="UP000002173">
    <property type="component" value="Unassembled WGS sequence"/>
</dbReference>
<dbReference type="GeneID" id="5478631"/>
<dbReference type="PANTHER" id="PTHR46167">
    <property type="entry name" value="N-LYSINE METHYLTRANSFERASE KMT5A"/>
    <property type="match status" value="1"/>
</dbReference>
<protein>
    <submittedName>
        <fullName evidence="3">SET domain containing protein</fullName>
    </submittedName>
</protein>
<dbReference type="eggNOG" id="KOG1085">
    <property type="taxonomic scope" value="Eukaryota"/>
</dbReference>
<evidence type="ECO:0000259" key="2">
    <source>
        <dbReference type="PROSITE" id="PS50280"/>
    </source>
</evidence>
<proteinExistence type="predicted"/>
<dbReference type="InterPro" id="IPR046341">
    <property type="entry name" value="SET_dom_sf"/>
</dbReference>
<feature type="compositionally biased region" description="Basic residues" evidence="1">
    <location>
        <begin position="112"/>
        <end position="132"/>
    </location>
</feature>
<reference evidence="4" key="2">
    <citation type="journal article" date="2020" name="Data Brief">
        <title>Transcriptome dataset of Babesia bovis life stages within vertebrate and invertebrate hosts.</title>
        <authorList>
            <person name="Ueti M.W."/>
            <person name="Johnson W.C."/>
            <person name="Kappmeyer L.S."/>
            <person name="Herndon D.R."/>
            <person name="Mousel M.R."/>
            <person name="Reif K.E."/>
            <person name="Taus N.S."/>
            <person name="Ifeonu O.O."/>
            <person name="Silva J.C."/>
            <person name="Suarez C.E."/>
            <person name="Brayton K.A."/>
        </authorList>
    </citation>
    <scope>NUCLEOTIDE SEQUENCE [LARGE SCALE GENOMIC DNA]</scope>
</reference>
<dbReference type="InParanoid" id="A7AQL0"/>
<dbReference type="VEuPathDB" id="PiroplasmaDB:BBOV_IV004680"/>
<feature type="compositionally biased region" description="Low complexity" evidence="1">
    <location>
        <begin position="390"/>
        <end position="402"/>
    </location>
</feature>
<evidence type="ECO:0000313" key="3">
    <source>
        <dbReference type="EMBL" id="EDO06829.1"/>
    </source>
</evidence>
<dbReference type="GO" id="GO:0006357">
    <property type="term" value="P:regulation of transcription by RNA polymerase II"/>
    <property type="evidence" value="ECO:0007669"/>
    <property type="project" value="TreeGrafter"/>
</dbReference>
<evidence type="ECO:0000313" key="4">
    <source>
        <dbReference type="Proteomes" id="UP000002173"/>
    </source>
</evidence>
<dbReference type="PROSITE" id="PS50280">
    <property type="entry name" value="SET"/>
    <property type="match status" value="1"/>
</dbReference>